<dbReference type="GO" id="GO:0031297">
    <property type="term" value="P:replication fork processing"/>
    <property type="evidence" value="ECO:0007669"/>
    <property type="project" value="TreeGrafter"/>
</dbReference>
<evidence type="ECO:0000256" key="9">
    <source>
        <dbReference type="PROSITE-ProRule" id="PRU00560"/>
    </source>
</evidence>
<keyword evidence="13" id="KW-1185">Reference proteome</keyword>
<dbReference type="KEGG" id="msv:Mesil_0575"/>
<evidence type="ECO:0000313" key="13">
    <source>
        <dbReference type="Proteomes" id="UP000001916"/>
    </source>
</evidence>
<keyword evidence="2 9" id="KW-0378">Hydrolase</keyword>
<dbReference type="GO" id="GO:0043138">
    <property type="term" value="F:3'-5' DNA helicase activity"/>
    <property type="evidence" value="ECO:0007669"/>
    <property type="project" value="UniProtKB-EC"/>
</dbReference>
<feature type="region of interest" description="Disordered" evidence="10">
    <location>
        <begin position="502"/>
        <end position="527"/>
    </location>
</feature>
<evidence type="ECO:0000256" key="2">
    <source>
        <dbReference type="ARBA" id="ARBA00022801"/>
    </source>
</evidence>
<dbReference type="STRING" id="526227.Mesil_0575"/>
<comment type="catalytic activity">
    <reaction evidence="6">
        <text>Couples ATP hydrolysis with the unwinding of duplex DNA by translocating in the 3'-5' direction.</text>
        <dbReference type="EC" id="5.6.2.4"/>
    </reaction>
</comment>
<dbReference type="GO" id="GO:0003677">
    <property type="term" value="F:DNA binding"/>
    <property type="evidence" value="ECO:0007669"/>
    <property type="project" value="InterPro"/>
</dbReference>
<dbReference type="EMBL" id="CP002042">
    <property type="protein sequence ID" value="ADH62504.1"/>
    <property type="molecule type" value="Genomic_DNA"/>
</dbReference>
<dbReference type="Pfam" id="PF13245">
    <property type="entry name" value="AAA_19"/>
    <property type="match status" value="1"/>
</dbReference>
<dbReference type="Gene3D" id="3.40.50.300">
    <property type="entry name" value="P-loop containing nucleotide triphosphate hydrolases"/>
    <property type="match status" value="2"/>
</dbReference>
<dbReference type="Pfam" id="PF13361">
    <property type="entry name" value="UvrD_C"/>
    <property type="match status" value="1"/>
</dbReference>
<dbReference type="Gene3D" id="1.10.486.10">
    <property type="entry name" value="PCRA, domain 4"/>
    <property type="match status" value="1"/>
</dbReference>
<evidence type="ECO:0000256" key="5">
    <source>
        <dbReference type="ARBA" id="ARBA00023235"/>
    </source>
</evidence>
<name>D7BAI2_ALLS1</name>
<dbReference type="InterPro" id="IPR027417">
    <property type="entry name" value="P-loop_NTPase"/>
</dbReference>
<gene>
    <name evidence="12" type="ordered locus">Mesil_0575</name>
</gene>
<evidence type="ECO:0000313" key="12">
    <source>
        <dbReference type="EMBL" id="ADH62504.1"/>
    </source>
</evidence>
<dbReference type="GO" id="GO:0005524">
    <property type="term" value="F:ATP binding"/>
    <property type="evidence" value="ECO:0007669"/>
    <property type="project" value="UniProtKB-UniRule"/>
</dbReference>
<dbReference type="OrthoDB" id="9765670at2"/>
<comment type="catalytic activity">
    <reaction evidence="8">
        <text>ATP + H2O = ADP + phosphate + H(+)</text>
        <dbReference type="Rhea" id="RHEA:13065"/>
        <dbReference type="ChEBI" id="CHEBI:15377"/>
        <dbReference type="ChEBI" id="CHEBI:15378"/>
        <dbReference type="ChEBI" id="CHEBI:30616"/>
        <dbReference type="ChEBI" id="CHEBI:43474"/>
        <dbReference type="ChEBI" id="CHEBI:456216"/>
        <dbReference type="EC" id="5.6.2.4"/>
    </reaction>
</comment>
<proteinExistence type="predicted"/>
<dbReference type="eggNOG" id="COG0210">
    <property type="taxonomic scope" value="Bacteria"/>
</dbReference>
<reference evidence="12 13" key="1">
    <citation type="journal article" date="2010" name="Stand. Genomic Sci.">
        <title>Complete genome sequence of Meiothermus silvanus type strain (VI-R2).</title>
        <authorList>
            <person name="Sikorski J."/>
            <person name="Tindall B.J."/>
            <person name="Lowry S."/>
            <person name="Lucas S."/>
            <person name="Nolan M."/>
            <person name="Copeland A."/>
            <person name="Glavina Del Rio T."/>
            <person name="Tice H."/>
            <person name="Cheng J.F."/>
            <person name="Han C."/>
            <person name="Pitluck S."/>
            <person name="Liolios K."/>
            <person name="Ivanova N."/>
            <person name="Mavromatis K."/>
            <person name="Mikhailova N."/>
            <person name="Pati A."/>
            <person name="Goodwin L."/>
            <person name="Chen A."/>
            <person name="Palaniappan K."/>
            <person name="Land M."/>
            <person name="Hauser L."/>
            <person name="Chang Y.J."/>
            <person name="Jeffries C.D."/>
            <person name="Rohde M."/>
            <person name="Goker M."/>
            <person name="Woyke T."/>
            <person name="Bristow J."/>
            <person name="Eisen J.A."/>
            <person name="Markowitz V."/>
            <person name="Hugenholtz P."/>
            <person name="Kyrpides N.C."/>
            <person name="Klenk H.P."/>
            <person name="Lapidus A."/>
        </authorList>
    </citation>
    <scope>NUCLEOTIDE SEQUENCE [LARGE SCALE GENOMIC DNA]</scope>
    <source>
        <strain evidence="13">ATCC 700542 / DSM 9946 / VI-R2</strain>
    </source>
</reference>
<dbReference type="SUPFAM" id="SSF52540">
    <property type="entry name" value="P-loop containing nucleoside triphosphate hydrolases"/>
    <property type="match status" value="1"/>
</dbReference>
<evidence type="ECO:0000256" key="8">
    <source>
        <dbReference type="ARBA" id="ARBA00048988"/>
    </source>
</evidence>
<evidence type="ECO:0000259" key="11">
    <source>
        <dbReference type="PROSITE" id="PS51198"/>
    </source>
</evidence>
<dbReference type="EC" id="5.6.2.4" evidence="7"/>
<accession>D7BAI2</accession>
<evidence type="ECO:0000256" key="6">
    <source>
        <dbReference type="ARBA" id="ARBA00034617"/>
    </source>
</evidence>
<dbReference type="InterPro" id="IPR014016">
    <property type="entry name" value="UvrD-like_ATP-bd"/>
</dbReference>
<sequence length="536" mass="60371">MSTKLTEEQLAVVGAARRGEHLKVVAFAGAGKTFTLTEVARALQGRRILYLTFSRALANEAQEKFRGLAEAMTNHALAFHKTGKPFQEKGRLKSSLFQARRLLAEAMPELDALREWGFRDREEAMFPVLETVNRFTQSEDDTIGAEHIPEVLRLEMEAAGNSKGFGDFAACLVPIARRAWELLSDPEASYPISHDVYLKLYQLSRPVLPYDVILFDEAQDANPAMLGILLPQQAQRIFVGDPHQQIYAWRGAVNAMERLEGAELALSQSFRFNQTIADEATELLQLFKGEHRRVRGNPNPKRDESIAILSRTNAGALREVLELLEGGHKVALVNRVEELTDALEAAYRLYKGYKPRHPEFSLFRSWEHLKALIERFPSIAAQYRPYERLVEEYTDRIPEVCHTLRHSLVSEEQAEVVVSTAHRSKGREWDGVVLGEDFEGVTLAQENAVHGCVVLYPEEANLTYVAFTRARTALNKGSFGAALEYQKHLAAAVRKGAMRLCTEEDLKPKSPEPQPPKAEEAPQRGVRTLWKKLFGD</sequence>
<keyword evidence="3 9" id="KW-0347">Helicase</keyword>
<dbReference type="PROSITE" id="PS51198">
    <property type="entry name" value="UVRD_HELICASE_ATP_BIND"/>
    <property type="match status" value="1"/>
</dbReference>
<evidence type="ECO:0000256" key="10">
    <source>
        <dbReference type="SAM" id="MobiDB-lite"/>
    </source>
</evidence>
<evidence type="ECO:0000256" key="4">
    <source>
        <dbReference type="ARBA" id="ARBA00022840"/>
    </source>
</evidence>
<dbReference type="InterPro" id="IPR000212">
    <property type="entry name" value="DNA_helicase_UvrD/REP"/>
</dbReference>
<feature type="domain" description="UvrD-like helicase ATP-binding" evidence="11">
    <location>
        <begin position="5"/>
        <end position="290"/>
    </location>
</feature>
<dbReference type="GO" id="GO:0016887">
    <property type="term" value="F:ATP hydrolysis activity"/>
    <property type="evidence" value="ECO:0007669"/>
    <property type="project" value="RHEA"/>
</dbReference>
<dbReference type="InterPro" id="IPR014017">
    <property type="entry name" value="DNA_helicase_UvrD-like_C"/>
</dbReference>
<dbReference type="RefSeq" id="WP_013157097.1">
    <property type="nucleotide sequence ID" value="NC_014212.1"/>
</dbReference>
<feature type="binding site" evidence="9">
    <location>
        <begin position="26"/>
        <end position="33"/>
    </location>
    <ligand>
        <name>ATP</name>
        <dbReference type="ChEBI" id="CHEBI:30616"/>
    </ligand>
</feature>
<dbReference type="GO" id="GO:0000724">
    <property type="term" value="P:double-strand break repair via homologous recombination"/>
    <property type="evidence" value="ECO:0007669"/>
    <property type="project" value="TreeGrafter"/>
</dbReference>
<protein>
    <recommendedName>
        <fullName evidence="7">DNA 3'-5' helicase</fullName>
        <ecNumber evidence="7">5.6.2.4</ecNumber>
    </recommendedName>
</protein>
<evidence type="ECO:0000256" key="7">
    <source>
        <dbReference type="ARBA" id="ARBA00034808"/>
    </source>
</evidence>
<dbReference type="PANTHER" id="PTHR11070">
    <property type="entry name" value="UVRD / RECB / PCRA DNA HELICASE FAMILY MEMBER"/>
    <property type="match status" value="1"/>
</dbReference>
<evidence type="ECO:0000256" key="1">
    <source>
        <dbReference type="ARBA" id="ARBA00022741"/>
    </source>
</evidence>
<organism evidence="12 13">
    <name type="scientific">Allomeiothermus silvanus (strain ATCC 700542 / DSM 9946 / NBRC 106475 / NCIMB 13440 / VI-R2)</name>
    <name type="common">Thermus silvanus</name>
    <dbReference type="NCBI Taxonomy" id="526227"/>
    <lineage>
        <taxon>Bacteria</taxon>
        <taxon>Thermotogati</taxon>
        <taxon>Deinococcota</taxon>
        <taxon>Deinococci</taxon>
        <taxon>Thermales</taxon>
        <taxon>Thermaceae</taxon>
        <taxon>Allomeiothermus</taxon>
    </lineage>
</organism>
<keyword evidence="4 9" id="KW-0067">ATP-binding</keyword>
<keyword evidence="5" id="KW-0413">Isomerase</keyword>
<evidence type="ECO:0000256" key="3">
    <source>
        <dbReference type="ARBA" id="ARBA00022806"/>
    </source>
</evidence>
<dbReference type="HOGENOM" id="CLU_023291_1_0_0"/>
<keyword evidence="1 9" id="KW-0547">Nucleotide-binding</keyword>
<dbReference type="AlphaFoldDB" id="D7BAI2"/>
<dbReference type="PANTHER" id="PTHR11070:SF30">
    <property type="entry name" value="F-BOX DNA HELICASE 1"/>
    <property type="match status" value="1"/>
</dbReference>
<dbReference type="Proteomes" id="UP000001916">
    <property type="component" value="Chromosome"/>
</dbReference>